<reference evidence="2" key="1">
    <citation type="journal article" date="2012" name="Nat. Biotechnol.">
        <title>Draft genome sequence of pigeonpea (Cajanus cajan), an orphan legume crop of resource-poor farmers.</title>
        <authorList>
            <person name="Varshney R.K."/>
            <person name="Chen W."/>
            <person name="Li Y."/>
            <person name="Bharti A.K."/>
            <person name="Saxena R.K."/>
            <person name="Schlueter J.A."/>
            <person name="Donoghue M.T."/>
            <person name="Azam S."/>
            <person name="Fan G."/>
            <person name="Whaley A.M."/>
            <person name="Farmer A.D."/>
            <person name="Sheridan J."/>
            <person name="Iwata A."/>
            <person name="Tuteja R."/>
            <person name="Penmetsa R.V."/>
            <person name="Wu W."/>
            <person name="Upadhyaya H.D."/>
            <person name="Yang S.P."/>
            <person name="Shah T."/>
            <person name="Saxena K.B."/>
            <person name="Michael T."/>
            <person name="McCombie W.R."/>
            <person name="Yang B."/>
            <person name="Zhang G."/>
            <person name="Yang H."/>
            <person name="Wang J."/>
            <person name="Spillane C."/>
            <person name="Cook D.R."/>
            <person name="May G.D."/>
            <person name="Xu X."/>
            <person name="Jackson S.A."/>
        </authorList>
    </citation>
    <scope>NUCLEOTIDE SEQUENCE [LARGE SCALE GENOMIC DNA]</scope>
</reference>
<dbReference type="InterPro" id="IPR056924">
    <property type="entry name" value="SH3_Tf2-1"/>
</dbReference>
<dbReference type="OMA" id="EDATWKY"/>
<dbReference type="InterPro" id="IPR023780">
    <property type="entry name" value="Chromo_domain"/>
</dbReference>
<proteinExistence type="predicted"/>
<protein>
    <recommendedName>
        <fullName evidence="1">Chromo domain-containing protein</fullName>
    </recommendedName>
</protein>
<dbReference type="Pfam" id="PF00385">
    <property type="entry name" value="Chromo"/>
    <property type="match status" value="1"/>
</dbReference>
<dbReference type="InterPro" id="IPR016197">
    <property type="entry name" value="Chromo-like_dom_sf"/>
</dbReference>
<accession>A0A151R5A1</accession>
<evidence type="ECO:0000313" key="2">
    <source>
        <dbReference type="EMBL" id="KYP37702.1"/>
    </source>
</evidence>
<organism evidence="2 3">
    <name type="scientific">Cajanus cajan</name>
    <name type="common">Pigeon pea</name>
    <name type="synonym">Cajanus indicus</name>
    <dbReference type="NCBI Taxonomy" id="3821"/>
    <lineage>
        <taxon>Eukaryota</taxon>
        <taxon>Viridiplantae</taxon>
        <taxon>Streptophyta</taxon>
        <taxon>Embryophyta</taxon>
        <taxon>Tracheophyta</taxon>
        <taxon>Spermatophyta</taxon>
        <taxon>Magnoliopsida</taxon>
        <taxon>eudicotyledons</taxon>
        <taxon>Gunneridae</taxon>
        <taxon>Pentapetalae</taxon>
        <taxon>rosids</taxon>
        <taxon>fabids</taxon>
        <taxon>Fabales</taxon>
        <taxon>Fabaceae</taxon>
        <taxon>Papilionoideae</taxon>
        <taxon>50 kb inversion clade</taxon>
        <taxon>NPAAA clade</taxon>
        <taxon>indigoferoid/millettioid clade</taxon>
        <taxon>Phaseoleae</taxon>
        <taxon>Cajanus</taxon>
    </lineage>
</organism>
<dbReference type="PANTHER" id="PTHR46148:SF52">
    <property type="entry name" value="OS04G0603800 PROTEIN"/>
    <property type="match status" value="1"/>
</dbReference>
<dbReference type="InterPro" id="IPR000953">
    <property type="entry name" value="Chromo/chromo_shadow_dom"/>
</dbReference>
<feature type="domain" description="Chromo" evidence="1">
    <location>
        <begin position="87"/>
        <end position="137"/>
    </location>
</feature>
<dbReference type="SUPFAM" id="SSF54160">
    <property type="entry name" value="Chromo domain-like"/>
    <property type="match status" value="1"/>
</dbReference>
<dbReference type="PROSITE" id="PS50013">
    <property type="entry name" value="CHROMO_2"/>
    <property type="match status" value="1"/>
</dbReference>
<dbReference type="Pfam" id="PF24626">
    <property type="entry name" value="SH3_Tf2-1"/>
    <property type="match status" value="1"/>
</dbReference>
<keyword evidence="3" id="KW-1185">Reference proteome</keyword>
<dbReference type="Gramene" id="C.cajan_40658.t">
    <property type="protein sequence ID" value="C.cajan_40658.t.cds1"/>
    <property type="gene ID" value="C.cajan_40658"/>
</dbReference>
<dbReference type="AlphaFoldDB" id="A0A151R5A1"/>
<evidence type="ECO:0000259" key="1">
    <source>
        <dbReference type="PROSITE" id="PS50013"/>
    </source>
</evidence>
<dbReference type="EMBL" id="KQ484077">
    <property type="protein sequence ID" value="KYP37702.1"/>
    <property type="molecule type" value="Genomic_DNA"/>
</dbReference>
<dbReference type="Proteomes" id="UP000075243">
    <property type="component" value="Unassembled WGS sequence"/>
</dbReference>
<evidence type="ECO:0000313" key="3">
    <source>
        <dbReference type="Proteomes" id="UP000075243"/>
    </source>
</evidence>
<name>A0A151R5A1_CAJCA</name>
<sequence>MGDMVFVKLHPYRQVCVATRSNAKVAPKYFGPYKIIDKIGQVAYKVELPTSARIHNVFHVSQLKKYMGDTPTSTDLPVEPEAIPLTREPEDILDRITVKRHGRAVSKVLVKWKNQVSEDATWEYYYDLKQKYPEFNP</sequence>
<gene>
    <name evidence="2" type="ORF">KK1_041088</name>
</gene>
<dbReference type="PANTHER" id="PTHR46148">
    <property type="entry name" value="CHROMO DOMAIN-CONTAINING PROTEIN"/>
    <property type="match status" value="1"/>
</dbReference>
<dbReference type="Gene3D" id="2.40.50.40">
    <property type="match status" value="1"/>
</dbReference>